<dbReference type="eggNOG" id="ENOG502TFS6">
    <property type="taxonomic scope" value="Eukaryota"/>
</dbReference>
<sequence length="643" mass="72793">MAEARNDDPFSGYDCAEGDDGDVLNNSSNEETRALLRRIKTLERSVQITGSVLAKSGISLDDMLEGEGDEDAKDSNNMRNLFGRWTDKRYSVWKFENYDLPESTFTLLITEPVLSPGFLIGVVAVGICVLSLTLVLISEWDNTSPENRFGVPAGVSKEVQVVQYLSVVIGVLMETESTVLDIFMDMLALEFVENVDDIIYELCKRGFFGKNLRIVTNQNYSYEPPGTEEKDKSGRMARFSVWCRRTIRIIYYMNMAAMLAMLLYVNLTQNVGNYRCKSLSVTFGDEVWEGALVMHDGMDPEDRLLIYSHFNGIYVEGSRINGRPSYIEMNKEDGDPFQRKDPGPAEIMYCEDIEAWVFRHSRIRTMVNVNVKENNTEEKEKVENECNWLLRSPSTDDFDIISVAEMGGWSVWKGVVGVNYPITVTCNECSSRADCCELAKPCQQIRSEMDPNTILTLAADPNDDTSEFVEVYNRPLYYAHMSGIPFGLMGGKDKDLQKYADVLGRRSLSGENLTYDDDDFFDIHLREEAFVNLMKNYTFVLGYTGQRWYGQIKPWIPLGDQSSDRFKEEGLEKDDNATLIISDPTSSETPVGVDFYELRRRNSVFAEGEYDYDYGPFGVLVPLVGYEGVGLFHCIRNGDNGGG</sequence>
<feature type="transmembrane region" description="Helical" evidence="2">
    <location>
        <begin position="249"/>
        <end position="267"/>
    </location>
</feature>
<protein>
    <submittedName>
        <fullName evidence="3">Uncharacterized protein</fullName>
    </submittedName>
</protein>
<feature type="region of interest" description="Disordered" evidence="1">
    <location>
        <begin position="1"/>
        <end position="27"/>
    </location>
</feature>
<evidence type="ECO:0000313" key="4">
    <source>
        <dbReference type="Proteomes" id="UP000266841"/>
    </source>
</evidence>
<organism evidence="3 4">
    <name type="scientific">Thalassiosira oceanica</name>
    <name type="common">Marine diatom</name>
    <dbReference type="NCBI Taxonomy" id="159749"/>
    <lineage>
        <taxon>Eukaryota</taxon>
        <taxon>Sar</taxon>
        <taxon>Stramenopiles</taxon>
        <taxon>Ochrophyta</taxon>
        <taxon>Bacillariophyta</taxon>
        <taxon>Coscinodiscophyceae</taxon>
        <taxon>Thalassiosirophycidae</taxon>
        <taxon>Thalassiosirales</taxon>
        <taxon>Thalassiosiraceae</taxon>
        <taxon>Thalassiosira</taxon>
    </lineage>
</organism>
<dbReference type="Proteomes" id="UP000266841">
    <property type="component" value="Unassembled WGS sequence"/>
</dbReference>
<dbReference type="AlphaFoldDB" id="K0RWN3"/>
<keyword evidence="2" id="KW-1133">Transmembrane helix</keyword>
<feature type="transmembrane region" description="Helical" evidence="2">
    <location>
        <begin position="117"/>
        <end position="138"/>
    </location>
</feature>
<gene>
    <name evidence="3" type="ORF">THAOC_27398</name>
</gene>
<accession>K0RWN3</accession>
<keyword evidence="2" id="KW-0472">Membrane</keyword>
<evidence type="ECO:0000313" key="3">
    <source>
        <dbReference type="EMBL" id="EJK53216.1"/>
    </source>
</evidence>
<comment type="caution">
    <text evidence="3">The sequence shown here is derived from an EMBL/GenBank/DDBJ whole genome shotgun (WGS) entry which is preliminary data.</text>
</comment>
<reference evidence="3 4" key="1">
    <citation type="journal article" date="2012" name="Genome Biol.">
        <title>Genome and low-iron response of an oceanic diatom adapted to chronic iron limitation.</title>
        <authorList>
            <person name="Lommer M."/>
            <person name="Specht M."/>
            <person name="Roy A.S."/>
            <person name="Kraemer L."/>
            <person name="Andreson R."/>
            <person name="Gutowska M.A."/>
            <person name="Wolf J."/>
            <person name="Bergner S.V."/>
            <person name="Schilhabel M.B."/>
            <person name="Klostermeier U.C."/>
            <person name="Beiko R.G."/>
            <person name="Rosenstiel P."/>
            <person name="Hippler M."/>
            <person name="Laroche J."/>
        </authorList>
    </citation>
    <scope>NUCLEOTIDE SEQUENCE [LARGE SCALE GENOMIC DNA]</scope>
    <source>
        <strain evidence="3 4">CCMP1005</strain>
    </source>
</reference>
<dbReference type="EMBL" id="AGNL01038237">
    <property type="protein sequence ID" value="EJK53216.1"/>
    <property type="molecule type" value="Genomic_DNA"/>
</dbReference>
<evidence type="ECO:0000256" key="2">
    <source>
        <dbReference type="SAM" id="Phobius"/>
    </source>
</evidence>
<proteinExistence type="predicted"/>
<keyword evidence="2" id="KW-0812">Transmembrane</keyword>
<evidence type="ECO:0000256" key="1">
    <source>
        <dbReference type="SAM" id="MobiDB-lite"/>
    </source>
</evidence>
<name>K0RWN3_THAOC</name>
<dbReference type="OrthoDB" id="54553at2759"/>
<keyword evidence="4" id="KW-1185">Reference proteome</keyword>